<comment type="function">
    <text evidence="4">S-adenosyl-L-methionine-dependent methyltransferase.</text>
</comment>
<comment type="similarity">
    <text evidence="1 4">Belongs to the methyltransferase superfamily. METL family.</text>
</comment>
<keyword evidence="3 4" id="KW-0808">Transferase</keyword>
<keyword evidence="7" id="KW-1185">Reference proteome</keyword>
<evidence type="ECO:0000313" key="7">
    <source>
        <dbReference type="Proteomes" id="UP000823388"/>
    </source>
</evidence>
<gene>
    <name evidence="6" type="ORF">PVAP13_2NG278100</name>
</gene>
<keyword evidence="2 4" id="KW-0489">Methyltransferase</keyword>
<evidence type="ECO:0000256" key="1">
    <source>
        <dbReference type="ARBA" id="ARBA00009725"/>
    </source>
</evidence>
<sequence length="335" mass="38205">MEVEEAGGGVENAGKDEVEAEYHSHDFEWEDLRAEVESDPAFSYHLSPFPGPAASTASPPQPSSEAWRSFHRRHASGKFFKERRYLLKEFPELPNSKDCAKILEVGCGNGSTAVSILRSSLVPVRERKKRSNESITVFVCDCSKDTLEKANEIISNTKGVDIKDRFHPFLMDVSKEFFPDWLFCNACKSSHGNCHEMRKQLPDFLRENQCCVGGMDFITMIFTLSAIPFAIMPSTIEQCVSVLKPGGLLLFRDYGLYDMTMLRFLPHQRVGFWEYMRSDGTLSYFFTLDTVRELFHAAGLITLELEYCCVRSVNRKNGKKMQRVWVHGKFMKPTS</sequence>
<dbReference type="EC" id="2.1.1.-" evidence="4"/>
<evidence type="ECO:0000256" key="3">
    <source>
        <dbReference type="ARBA" id="ARBA00022679"/>
    </source>
</evidence>
<dbReference type="PANTHER" id="PTHR22809">
    <property type="entry name" value="METHYLTRANSFERASE-RELATED"/>
    <property type="match status" value="1"/>
</dbReference>
<dbReference type="AlphaFoldDB" id="A0A8T0V8S3"/>
<dbReference type="GO" id="GO:0008173">
    <property type="term" value="F:RNA methyltransferase activity"/>
    <property type="evidence" value="ECO:0007669"/>
    <property type="project" value="UniProtKB-ARBA"/>
</dbReference>
<comment type="caution">
    <text evidence="6">The sequence shown here is derived from an EMBL/GenBank/DDBJ whole genome shotgun (WGS) entry which is preliminary data.</text>
</comment>
<feature type="region of interest" description="Disordered" evidence="5">
    <location>
        <begin position="1"/>
        <end position="21"/>
    </location>
</feature>
<dbReference type="SUPFAM" id="SSF53335">
    <property type="entry name" value="S-adenosyl-L-methionine-dependent methyltransferases"/>
    <property type="match status" value="1"/>
</dbReference>
<dbReference type="InterPro" id="IPR026113">
    <property type="entry name" value="METTL2/6/8-like"/>
</dbReference>
<dbReference type="GO" id="GO:0032259">
    <property type="term" value="P:methylation"/>
    <property type="evidence" value="ECO:0007669"/>
    <property type="project" value="UniProtKB-KW"/>
</dbReference>
<organism evidence="6 7">
    <name type="scientific">Panicum virgatum</name>
    <name type="common">Blackwell switchgrass</name>
    <dbReference type="NCBI Taxonomy" id="38727"/>
    <lineage>
        <taxon>Eukaryota</taxon>
        <taxon>Viridiplantae</taxon>
        <taxon>Streptophyta</taxon>
        <taxon>Embryophyta</taxon>
        <taxon>Tracheophyta</taxon>
        <taxon>Spermatophyta</taxon>
        <taxon>Magnoliopsida</taxon>
        <taxon>Liliopsida</taxon>
        <taxon>Poales</taxon>
        <taxon>Poaceae</taxon>
        <taxon>PACMAD clade</taxon>
        <taxon>Panicoideae</taxon>
        <taxon>Panicodae</taxon>
        <taxon>Paniceae</taxon>
        <taxon>Panicinae</taxon>
        <taxon>Panicum</taxon>
        <taxon>Panicum sect. Hiantes</taxon>
    </lineage>
</organism>
<accession>A0A8T0V8S3</accession>
<dbReference type="Proteomes" id="UP000823388">
    <property type="component" value="Chromosome 2N"/>
</dbReference>
<dbReference type="Gene3D" id="3.40.50.150">
    <property type="entry name" value="Vaccinia Virus protein VP39"/>
    <property type="match status" value="1"/>
</dbReference>
<evidence type="ECO:0000256" key="4">
    <source>
        <dbReference type="PIRNR" id="PIRNR037755"/>
    </source>
</evidence>
<dbReference type="PANTHER" id="PTHR22809:SF14">
    <property type="entry name" value="TRNA N(3)-METHYLCYTIDINE METHYLTRANSFERASE"/>
    <property type="match status" value="1"/>
</dbReference>
<reference evidence="6" key="1">
    <citation type="submission" date="2020-05" db="EMBL/GenBank/DDBJ databases">
        <title>WGS assembly of Panicum virgatum.</title>
        <authorList>
            <person name="Lovell J.T."/>
            <person name="Jenkins J."/>
            <person name="Shu S."/>
            <person name="Juenger T.E."/>
            <person name="Schmutz J."/>
        </authorList>
    </citation>
    <scope>NUCLEOTIDE SEQUENCE</scope>
    <source>
        <strain evidence="6">AP13</strain>
    </source>
</reference>
<evidence type="ECO:0000256" key="2">
    <source>
        <dbReference type="ARBA" id="ARBA00022603"/>
    </source>
</evidence>
<dbReference type="PIRSF" id="PIRSF037755">
    <property type="entry name" value="Mettl2_prd"/>
    <property type="match status" value="1"/>
</dbReference>
<dbReference type="EMBL" id="CM029040">
    <property type="protein sequence ID" value="KAG2633131.1"/>
    <property type="molecule type" value="Genomic_DNA"/>
</dbReference>
<evidence type="ECO:0000313" key="6">
    <source>
        <dbReference type="EMBL" id="KAG2633131.1"/>
    </source>
</evidence>
<dbReference type="GO" id="GO:0008757">
    <property type="term" value="F:S-adenosylmethionine-dependent methyltransferase activity"/>
    <property type="evidence" value="ECO:0007669"/>
    <property type="project" value="UniProtKB-ARBA"/>
</dbReference>
<feature type="compositionally biased region" description="Gly residues" evidence="5">
    <location>
        <begin position="1"/>
        <end position="11"/>
    </location>
</feature>
<proteinExistence type="inferred from homology"/>
<evidence type="ECO:0000256" key="5">
    <source>
        <dbReference type="SAM" id="MobiDB-lite"/>
    </source>
</evidence>
<protein>
    <recommendedName>
        <fullName evidence="4">tRNA N(3)-methylcytidine methyltransferase</fullName>
        <ecNumber evidence="4">2.1.1.-</ecNumber>
    </recommendedName>
</protein>
<name>A0A8T0V8S3_PANVG</name>
<dbReference type="Pfam" id="PF13489">
    <property type="entry name" value="Methyltransf_23"/>
    <property type="match status" value="1"/>
</dbReference>
<dbReference type="InterPro" id="IPR029063">
    <property type="entry name" value="SAM-dependent_MTases_sf"/>
</dbReference>